<proteinExistence type="predicted"/>
<name>A0A7K1FEX1_9ACTN</name>
<dbReference type="Proteomes" id="UP000460221">
    <property type="component" value="Unassembled WGS sequence"/>
</dbReference>
<organism evidence="1 2">
    <name type="scientific">Nakamurella alba</name>
    <dbReference type="NCBI Taxonomy" id="2665158"/>
    <lineage>
        <taxon>Bacteria</taxon>
        <taxon>Bacillati</taxon>
        <taxon>Actinomycetota</taxon>
        <taxon>Actinomycetes</taxon>
        <taxon>Nakamurellales</taxon>
        <taxon>Nakamurellaceae</taxon>
        <taxon>Nakamurella</taxon>
    </lineage>
</organism>
<keyword evidence="2" id="KW-1185">Reference proteome</keyword>
<comment type="caution">
    <text evidence="1">The sequence shown here is derived from an EMBL/GenBank/DDBJ whole genome shotgun (WGS) entry which is preliminary data.</text>
</comment>
<reference evidence="1 2" key="1">
    <citation type="submission" date="2019-11" db="EMBL/GenBank/DDBJ databases">
        <authorList>
            <person name="Jiang L.-Q."/>
        </authorList>
    </citation>
    <scope>NUCLEOTIDE SEQUENCE [LARGE SCALE GENOMIC DNA]</scope>
    <source>
        <strain evidence="1 2">YIM 132087</strain>
    </source>
</reference>
<evidence type="ECO:0000313" key="2">
    <source>
        <dbReference type="Proteomes" id="UP000460221"/>
    </source>
</evidence>
<evidence type="ECO:0000313" key="1">
    <source>
        <dbReference type="EMBL" id="MTD12652.1"/>
    </source>
</evidence>
<dbReference type="EMBL" id="WLYK01000001">
    <property type="protein sequence ID" value="MTD12652.1"/>
    <property type="molecule type" value="Genomic_DNA"/>
</dbReference>
<sequence>MTDQEMDLRLQEHAAHWLSEFTEPPVPEPTVVRGASWWRPVVLAGALVAAAAVTLVVVRSGPPQVATPPAALAVATTSASGATTVAPTAEVDALPSFVMVGQTRLPFDKLVPIDSVAIGSPGDTTVDVGWTRGCGDHREVFVTAQDSHTVTLATASFGPVTTTCIASGSEGAFEIDLGIPLNGRTVIDASDGSEIEVVQKAGSPGLGTVGESVRRVEVVPDHVVVDDEYLPLFHLQPIGGVRVDPDDNTVILLDRILECRLYARVFVTSQDDGTVGLSAAQFGEPLPVDALCRTSLTYRPERIELGAPLGDRRIIDDTTHAEVLLQEIDGTTRPPAEGTISPLQDDDPFGRLIPPTLEHDGETLEWERNSTVASVTTDPANPSAVLVSMPYDCNRFPRAFVTAHGSGAVVITVAHYIRNAEDRDSSCGAEMIGLFTTQSLDLGELLGERQVIDGMTGEEIRVGGR</sequence>
<dbReference type="AlphaFoldDB" id="A0A7K1FEX1"/>
<accession>A0A7K1FEX1</accession>
<protein>
    <submittedName>
        <fullName evidence="1">Uncharacterized protein</fullName>
    </submittedName>
</protein>
<gene>
    <name evidence="1" type="ORF">GIS00_01665</name>
</gene>
<dbReference type="RefSeq" id="WP_154766680.1">
    <property type="nucleotide sequence ID" value="NZ_WLYK01000001.1"/>
</dbReference>